<dbReference type="SMART" id="SM00353">
    <property type="entry name" value="HLH"/>
    <property type="match status" value="1"/>
</dbReference>
<dbReference type="InterPro" id="IPR011598">
    <property type="entry name" value="bHLH_dom"/>
</dbReference>
<feature type="domain" description="Orange" evidence="6">
    <location>
        <begin position="105"/>
        <end position="137"/>
    </location>
</feature>
<evidence type="ECO:0000259" key="6">
    <source>
        <dbReference type="PROSITE" id="PS51054"/>
    </source>
</evidence>
<accession>U5YQ74</accession>
<dbReference type="AlphaFoldDB" id="U5YQ74"/>
<dbReference type="SUPFAM" id="SSF158457">
    <property type="entry name" value="Orange domain-like"/>
    <property type="match status" value="1"/>
</dbReference>
<reference evidence="7" key="1">
    <citation type="journal article" date="2013" name="Development">
        <title>Genome-wide analysis of the bHLH gene family in planarians identifies factors required for adult neurogenesis and neuronal regeneration.</title>
        <authorList>
            <person name="Cowles M.W."/>
            <person name="Brown D.D."/>
            <person name="Nisperos S.V."/>
            <person name="Stanley B.N."/>
            <person name="Pearson B.J."/>
            <person name="Zayas R.M."/>
        </authorList>
    </citation>
    <scope>NUCLEOTIDE SEQUENCE</scope>
</reference>
<evidence type="ECO:0000259" key="5">
    <source>
        <dbReference type="PROSITE" id="PS50888"/>
    </source>
</evidence>
<dbReference type="PANTHER" id="PTHR10985">
    <property type="entry name" value="BASIC HELIX-LOOP-HELIX TRANSCRIPTION FACTOR, HES-RELATED"/>
    <property type="match status" value="1"/>
</dbReference>
<evidence type="ECO:0000256" key="4">
    <source>
        <dbReference type="ARBA" id="ARBA00023242"/>
    </source>
</evidence>
<dbReference type="GO" id="GO:0005634">
    <property type="term" value="C:nucleus"/>
    <property type="evidence" value="ECO:0007669"/>
    <property type="project" value="UniProtKB-SubCell"/>
</dbReference>
<dbReference type="PROSITE" id="PS51054">
    <property type="entry name" value="ORANGE"/>
    <property type="match status" value="1"/>
</dbReference>
<dbReference type="InterPro" id="IPR036638">
    <property type="entry name" value="HLH_DNA-bd_sf"/>
</dbReference>
<dbReference type="GO" id="GO:0046983">
    <property type="term" value="F:protein dimerization activity"/>
    <property type="evidence" value="ECO:0007669"/>
    <property type="project" value="InterPro"/>
</dbReference>
<keyword evidence="2" id="KW-0805">Transcription regulation</keyword>
<dbReference type="EMBL" id="KF487112">
    <property type="protein sequence ID" value="AGZ94927.1"/>
    <property type="molecule type" value="mRNA"/>
</dbReference>
<dbReference type="SUPFAM" id="SSF47459">
    <property type="entry name" value="HLH, helix-loop-helix DNA-binding domain"/>
    <property type="match status" value="1"/>
</dbReference>
<dbReference type="GO" id="GO:0006355">
    <property type="term" value="P:regulation of DNA-templated transcription"/>
    <property type="evidence" value="ECO:0007669"/>
    <property type="project" value="InterPro"/>
</dbReference>
<dbReference type="Pfam" id="PF00010">
    <property type="entry name" value="HLH"/>
    <property type="match status" value="1"/>
</dbReference>
<evidence type="ECO:0000313" key="7">
    <source>
        <dbReference type="EMBL" id="AGZ94927.1"/>
    </source>
</evidence>
<evidence type="ECO:0000256" key="2">
    <source>
        <dbReference type="ARBA" id="ARBA00023015"/>
    </source>
</evidence>
<gene>
    <name evidence="7" type="primary">hesl-3</name>
</gene>
<dbReference type="Gene3D" id="4.10.280.10">
    <property type="entry name" value="Helix-loop-helix DNA-binding domain"/>
    <property type="match status" value="1"/>
</dbReference>
<evidence type="ECO:0000256" key="3">
    <source>
        <dbReference type="ARBA" id="ARBA00023163"/>
    </source>
</evidence>
<keyword evidence="3" id="KW-0804">Transcription</keyword>
<dbReference type="GO" id="GO:0003677">
    <property type="term" value="F:DNA binding"/>
    <property type="evidence" value="ECO:0007669"/>
    <property type="project" value="InterPro"/>
</dbReference>
<feature type="non-terminal residue" evidence="7">
    <location>
        <position position="1"/>
    </location>
</feature>
<dbReference type="InterPro" id="IPR050370">
    <property type="entry name" value="HES_HEY"/>
</dbReference>
<dbReference type="PROSITE" id="PS50888">
    <property type="entry name" value="BHLH"/>
    <property type="match status" value="1"/>
</dbReference>
<proteinExistence type="evidence at transcript level"/>
<keyword evidence="4" id="KW-0539">Nucleus</keyword>
<comment type="subcellular location">
    <subcellularLocation>
        <location evidence="1">Nucleus</location>
    </subcellularLocation>
</comment>
<organism evidence="7">
    <name type="scientific">Schmidtea mediterranea</name>
    <name type="common">Freshwater planarian flatworm</name>
    <dbReference type="NCBI Taxonomy" id="79327"/>
    <lineage>
        <taxon>Eukaryota</taxon>
        <taxon>Metazoa</taxon>
        <taxon>Spiralia</taxon>
        <taxon>Lophotrochozoa</taxon>
        <taxon>Platyhelminthes</taxon>
        <taxon>Rhabditophora</taxon>
        <taxon>Seriata</taxon>
        <taxon>Tricladida</taxon>
        <taxon>Continenticola</taxon>
        <taxon>Geoplanoidea</taxon>
        <taxon>Dugesiidae</taxon>
        <taxon>Schmidtea</taxon>
    </lineage>
</organism>
<sequence>FSFFLFSQSDVEDNYSDYIKSNNPELDVEKKKRRGKIEKRRRDRINNSLAELKELVPNAIAKQNTTKLEKAEILKLAVDHLKELKSKDSSKGYGGYTSIYESKIAGFRDCLNEVSKYLHREGITTQNPLYQGLMEHLQYFYQCILSQTPYQIEAPSAIDSAFRYSQMQTPLITFDPNTVPNYHENYQKLTSWSSNAIASSYQNQPNHYQAQTSNYQSNFLFQRNAHQQYPTNIATPLIAANANPNSVFKCSSTPSRIGLTTNPSQIQPSIQQPSGLDFPSFCNDSINFFQSRQEIP</sequence>
<dbReference type="Gene3D" id="6.10.250.980">
    <property type="match status" value="1"/>
</dbReference>
<protein>
    <submittedName>
        <fullName evidence="7">Hesl-3 protein</fullName>
    </submittedName>
</protein>
<feature type="domain" description="BHLH" evidence="5">
    <location>
        <begin position="29"/>
        <end position="84"/>
    </location>
</feature>
<dbReference type="CDD" id="cd11407">
    <property type="entry name" value="bHLH-O_HERP"/>
    <property type="match status" value="1"/>
</dbReference>
<name>U5YQ74_SCHMD</name>
<dbReference type="OrthoDB" id="6371181at2759"/>
<dbReference type="InterPro" id="IPR003650">
    <property type="entry name" value="Orange_dom"/>
</dbReference>
<evidence type="ECO:0000256" key="1">
    <source>
        <dbReference type="ARBA" id="ARBA00004123"/>
    </source>
</evidence>